<name>A0A151JGQ9_9VIBR</name>
<reference evidence="2" key="1">
    <citation type="submission" date="2015-12" db="EMBL/GenBank/DDBJ databases">
        <authorList>
            <person name="Tarr C.L."/>
            <person name="Gladney L.M."/>
        </authorList>
    </citation>
    <scope>NUCLEOTIDE SEQUENCE [LARGE SCALE GENOMIC DNA]</scope>
    <source>
        <strain evidence="2">2756-81</strain>
    </source>
</reference>
<sequence>MNEEQMINELLQTQGKCILLGTDGYFALEVSSELINDRNLFKFLSFTTDIQNGLCLVDYDEAISYCKVFCYEEYKALTSKITLYETLDLFKVSHYVSEIYIKKDYVANGTIFKEVDWNKDSKAQLIIFEVLDESGDVVYKELKLLVDFDYTNVDITEWDLLGVCDSDETFVSGVFSYLSEACYDFEYEWQCDNNDDFSPDDSIFDVNPEWVQRMWNRHYSASCHIVELMKQLK</sequence>
<organism evidence="1 2">
    <name type="scientific">Vibrio cidicii</name>
    <dbReference type="NCBI Taxonomy" id="1763883"/>
    <lineage>
        <taxon>Bacteria</taxon>
        <taxon>Pseudomonadati</taxon>
        <taxon>Pseudomonadota</taxon>
        <taxon>Gammaproteobacteria</taxon>
        <taxon>Vibrionales</taxon>
        <taxon>Vibrionaceae</taxon>
        <taxon>Vibrio</taxon>
    </lineage>
</organism>
<proteinExistence type="predicted"/>
<accession>A0A151JGQ9</accession>
<evidence type="ECO:0000313" key="2">
    <source>
        <dbReference type="Proteomes" id="UP000075349"/>
    </source>
</evidence>
<gene>
    <name evidence="1" type="ORF">AUQ44_03500</name>
</gene>
<dbReference type="Proteomes" id="UP000075349">
    <property type="component" value="Unassembled WGS sequence"/>
</dbReference>
<comment type="caution">
    <text evidence="1">The sequence shown here is derived from an EMBL/GenBank/DDBJ whole genome shotgun (WGS) entry which is preliminary data.</text>
</comment>
<dbReference type="EMBL" id="LOMK01000001">
    <property type="protein sequence ID" value="KYN24908.1"/>
    <property type="molecule type" value="Genomic_DNA"/>
</dbReference>
<protein>
    <submittedName>
        <fullName evidence="1">Uncharacterized protein</fullName>
    </submittedName>
</protein>
<evidence type="ECO:0000313" key="1">
    <source>
        <dbReference type="EMBL" id="KYN24908.1"/>
    </source>
</evidence>
<dbReference type="AlphaFoldDB" id="A0A151JGQ9"/>